<gene>
    <name evidence="3" type="ORF">F9K24_14070</name>
</gene>
<dbReference type="EMBL" id="WBUI01000014">
    <property type="protein sequence ID" value="KAB2931362.1"/>
    <property type="molecule type" value="Genomic_DNA"/>
</dbReference>
<dbReference type="AlphaFoldDB" id="A0A833LXR8"/>
<evidence type="ECO:0000259" key="2">
    <source>
        <dbReference type="Pfam" id="PF08327"/>
    </source>
</evidence>
<accession>A0A833LXR8</accession>
<dbReference type="Pfam" id="PF08327">
    <property type="entry name" value="AHSA1"/>
    <property type="match status" value="1"/>
</dbReference>
<dbReference type="Gene3D" id="3.30.530.20">
    <property type="match status" value="1"/>
</dbReference>
<evidence type="ECO:0000313" key="4">
    <source>
        <dbReference type="Proteomes" id="UP000460298"/>
    </source>
</evidence>
<organism evidence="3 4">
    <name type="scientific">Leptonema illini</name>
    <dbReference type="NCBI Taxonomy" id="183"/>
    <lineage>
        <taxon>Bacteria</taxon>
        <taxon>Pseudomonadati</taxon>
        <taxon>Spirochaetota</taxon>
        <taxon>Spirochaetia</taxon>
        <taxon>Leptospirales</taxon>
        <taxon>Leptospiraceae</taxon>
        <taxon>Leptonema</taxon>
    </lineage>
</organism>
<sequence>MKAPLITRDDQPVATGVIEESEFIRAPVSAVFRAITTAALLDEWGAGPARFQAKAGGRFFLWDGDMEGMVVEIQAPNRLVFTLREREWKEEWRDSLVLFTLTEERGGTRITLRHSGFTDRRTLERHREGWGEYYIGPLKAFCEERHRS</sequence>
<feature type="domain" description="Activator of Hsp90 ATPase homologue 1/2-like C-terminal" evidence="2">
    <location>
        <begin position="25"/>
        <end position="141"/>
    </location>
</feature>
<evidence type="ECO:0000256" key="1">
    <source>
        <dbReference type="ARBA" id="ARBA00006817"/>
    </source>
</evidence>
<dbReference type="InterPro" id="IPR013538">
    <property type="entry name" value="ASHA1/2-like_C"/>
</dbReference>
<comment type="similarity">
    <text evidence="1">Belongs to the AHA1 family.</text>
</comment>
<evidence type="ECO:0000313" key="3">
    <source>
        <dbReference type="EMBL" id="KAB2931362.1"/>
    </source>
</evidence>
<name>A0A833LXR8_9LEPT</name>
<dbReference type="InterPro" id="IPR023393">
    <property type="entry name" value="START-like_dom_sf"/>
</dbReference>
<dbReference type="Proteomes" id="UP000460298">
    <property type="component" value="Unassembled WGS sequence"/>
</dbReference>
<reference evidence="3 4" key="1">
    <citation type="submission" date="2019-10" db="EMBL/GenBank/DDBJ databases">
        <title>Extracellular Electron Transfer in a Candidatus Methanoperedens spp. Enrichment Culture.</title>
        <authorList>
            <person name="Berger S."/>
            <person name="Rangel Shaw D."/>
            <person name="Berben T."/>
            <person name="In 'T Zandt M."/>
            <person name="Frank J."/>
            <person name="Reimann J."/>
            <person name="Jetten M.S.M."/>
            <person name="Welte C.U."/>
        </authorList>
    </citation>
    <scope>NUCLEOTIDE SEQUENCE [LARGE SCALE GENOMIC DNA]</scope>
    <source>
        <strain evidence="3">SB12</strain>
    </source>
</reference>
<proteinExistence type="inferred from homology"/>
<comment type="caution">
    <text evidence="3">The sequence shown here is derived from an EMBL/GenBank/DDBJ whole genome shotgun (WGS) entry which is preliminary data.</text>
</comment>
<protein>
    <submittedName>
        <fullName evidence="3">SRPBCC domain-containing protein</fullName>
    </submittedName>
</protein>
<dbReference type="SUPFAM" id="SSF55961">
    <property type="entry name" value="Bet v1-like"/>
    <property type="match status" value="1"/>
</dbReference>